<gene>
    <name evidence="1" type="ORF">SHERM_25572</name>
</gene>
<dbReference type="PANTHER" id="PTHR10775">
    <property type="entry name" value="OS08G0208400 PROTEIN"/>
    <property type="match status" value="1"/>
</dbReference>
<organism evidence="1 2">
    <name type="scientific">Striga hermonthica</name>
    <name type="common">Purple witchweed</name>
    <name type="synonym">Buchnera hermonthica</name>
    <dbReference type="NCBI Taxonomy" id="68872"/>
    <lineage>
        <taxon>Eukaryota</taxon>
        <taxon>Viridiplantae</taxon>
        <taxon>Streptophyta</taxon>
        <taxon>Embryophyta</taxon>
        <taxon>Tracheophyta</taxon>
        <taxon>Spermatophyta</taxon>
        <taxon>Magnoliopsida</taxon>
        <taxon>eudicotyledons</taxon>
        <taxon>Gunneridae</taxon>
        <taxon>Pentapetalae</taxon>
        <taxon>asterids</taxon>
        <taxon>lamiids</taxon>
        <taxon>Lamiales</taxon>
        <taxon>Orobanchaceae</taxon>
        <taxon>Buchnereae</taxon>
        <taxon>Striga</taxon>
    </lineage>
</organism>
<sequence length="99" mass="11474">WSTKGRVACPSCGVSTHSLWLTHGKKFCYMAHRRWLDPNHPFRYQKDEFDGTEELQSPPVLISESEVLRQLHGMKFVYGKSKKISKRSRETIDRPIGLA</sequence>
<proteinExistence type="predicted"/>
<evidence type="ECO:0000313" key="2">
    <source>
        <dbReference type="Proteomes" id="UP001153555"/>
    </source>
</evidence>
<dbReference type="EMBL" id="CACSLK010027813">
    <property type="protein sequence ID" value="CAA0830108.1"/>
    <property type="molecule type" value="Genomic_DNA"/>
</dbReference>
<protein>
    <submittedName>
        <fullName evidence="1">Uncharacterized protein</fullName>
    </submittedName>
</protein>
<dbReference type="AlphaFoldDB" id="A0A9N7NGI1"/>
<evidence type="ECO:0000313" key="1">
    <source>
        <dbReference type="EMBL" id="CAA0830108.1"/>
    </source>
</evidence>
<accession>A0A9N7NGI1</accession>
<dbReference type="InterPro" id="IPR004242">
    <property type="entry name" value="Transposase_21"/>
</dbReference>
<feature type="non-terminal residue" evidence="1">
    <location>
        <position position="1"/>
    </location>
</feature>
<keyword evidence="2" id="KW-1185">Reference proteome</keyword>
<comment type="caution">
    <text evidence="1">The sequence shown here is derived from an EMBL/GenBank/DDBJ whole genome shotgun (WGS) entry which is preliminary data.</text>
</comment>
<dbReference type="OrthoDB" id="967168at2759"/>
<dbReference type="PANTHER" id="PTHR10775:SF182">
    <property type="entry name" value="TRANSPOSON, EN_SPM-LIKE, TRANSPOSASE-ASSOCIATED DOMAIN PROTEIN-RELATED"/>
    <property type="match status" value="1"/>
</dbReference>
<name>A0A9N7NGI1_STRHE</name>
<reference evidence="1" key="1">
    <citation type="submission" date="2019-12" db="EMBL/GenBank/DDBJ databases">
        <authorList>
            <person name="Scholes J."/>
        </authorList>
    </citation>
    <scope>NUCLEOTIDE SEQUENCE</scope>
</reference>
<dbReference type="Pfam" id="PF02992">
    <property type="entry name" value="Transposase_21"/>
    <property type="match status" value="1"/>
</dbReference>
<feature type="non-terminal residue" evidence="1">
    <location>
        <position position="99"/>
    </location>
</feature>
<dbReference type="Proteomes" id="UP001153555">
    <property type="component" value="Unassembled WGS sequence"/>
</dbReference>